<dbReference type="Proteomes" id="UP001268819">
    <property type="component" value="Unassembled WGS sequence"/>
</dbReference>
<keyword evidence="3" id="KW-1185">Reference proteome</keyword>
<feature type="transmembrane region" description="Helical" evidence="1">
    <location>
        <begin position="56"/>
        <end position="77"/>
    </location>
</feature>
<evidence type="ECO:0000313" key="2">
    <source>
        <dbReference type="EMBL" id="MDR6596978.1"/>
    </source>
</evidence>
<comment type="caution">
    <text evidence="2">The sequence shown here is derived from an EMBL/GenBank/DDBJ whole genome shotgun (WGS) entry which is preliminary data.</text>
</comment>
<reference evidence="2 3" key="1">
    <citation type="submission" date="2023-07" db="EMBL/GenBank/DDBJ databases">
        <title>Sequencing the genomes of 1000 actinobacteria strains.</title>
        <authorList>
            <person name="Klenk H.-P."/>
        </authorList>
    </citation>
    <scope>NUCLEOTIDE SEQUENCE [LARGE SCALE GENOMIC DNA]</scope>
    <source>
        <strain evidence="2 3">DSM 43749</strain>
    </source>
</reference>
<evidence type="ECO:0000256" key="1">
    <source>
        <dbReference type="SAM" id="Phobius"/>
    </source>
</evidence>
<organism evidence="2 3">
    <name type="scientific">Saccharothrix longispora</name>
    <dbReference type="NCBI Taxonomy" id="33920"/>
    <lineage>
        <taxon>Bacteria</taxon>
        <taxon>Bacillati</taxon>
        <taxon>Actinomycetota</taxon>
        <taxon>Actinomycetes</taxon>
        <taxon>Pseudonocardiales</taxon>
        <taxon>Pseudonocardiaceae</taxon>
        <taxon>Saccharothrix</taxon>
    </lineage>
</organism>
<feature type="transmembrane region" description="Helical" evidence="1">
    <location>
        <begin position="109"/>
        <end position="127"/>
    </location>
</feature>
<accession>A0ABU1Q249</accession>
<evidence type="ECO:0000313" key="3">
    <source>
        <dbReference type="Proteomes" id="UP001268819"/>
    </source>
</evidence>
<proteinExistence type="predicted"/>
<keyword evidence="1" id="KW-1133">Transmembrane helix</keyword>
<gene>
    <name evidence="2" type="ORF">J2S66_005362</name>
</gene>
<feature type="transmembrane region" description="Helical" evidence="1">
    <location>
        <begin position="167"/>
        <end position="188"/>
    </location>
</feature>
<sequence length="198" mass="20389">MPDPGPFESPYHHVTLPGQAAHEAPPGYPGWVGPMPAAVEQGAAPTRPATLTAASWSWLAATALFVLGLPALLYTGADALADDILADSQATGDPLTRAEAEVGARFTPVLFGLGFAVLSTPFVVAALKLRSGREWARVLLAVLGAIGFVVGLFALFALPHAHSSAGLVWALAFAGTTTAGMVSMFLPASTAFTRSVPR</sequence>
<keyword evidence="1" id="KW-0812">Transmembrane</keyword>
<dbReference type="RefSeq" id="WP_310310040.1">
    <property type="nucleotide sequence ID" value="NZ_BAAAXB010000001.1"/>
</dbReference>
<dbReference type="EMBL" id="JAVDSG010000001">
    <property type="protein sequence ID" value="MDR6596978.1"/>
    <property type="molecule type" value="Genomic_DNA"/>
</dbReference>
<protein>
    <submittedName>
        <fullName evidence="2">Uncharacterized protein</fullName>
    </submittedName>
</protein>
<keyword evidence="1" id="KW-0472">Membrane</keyword>
<name>A0ABU1Q249_9PSEU</name>
<feature type="transmembrane region" description="Helical" evidence="1">
    <location>
        <begin position="139"/>
        <end position="161"/>
    </location>
</feature>